<accession>A0AA86PJV6</accession>
<dbReference type="AlphaFoldDB" id="A0AA86PJV6"/>
<evidence type="ECO:0000313" key="2">
    <source>
        <dbReference type="EMBL" id="CAI9941175.1"/>
    </source>
</evidence>
<dbReference type="Proteomes" id="UP001642409">
    <property type="component" value="Unassembled WGS sequence"/>
</dbReference>
<organism evidence="2">
    <name type="scientific">Hexamita inflata</name>
    <dbReference type="NCBI Taxonomy" id="28002"/>
    <lineage>
        <taxon>Eukaryota</taxon>
        <taxon>Metamonada</taxon>
        <taxon>Diplomonadida</taxon>
        <taxon>Hexamitidae</taxon>
        <taxon>Hexamitinae</taxon>
        <taxon>Hexamita</taxon>
    </lineage>
</organism>
<feature type="region of interest" description="Disordered" evidence="1">
    <location>
        <begin position="26"/>
        <end position="58"/>
    </location>
</feature>
<feature type="compositionally biased region" description="Basic and acidic residues" evidence="1">
    <location>
        <begin position="26"/>
        <end position="57"/>
    </location>
</feature>
<dbReference type="EMBL" id="CATOUU010000687">
    <property type="protein sequence ID" value="CAI9941175.1"/>
    <property type="molecule type" value="Genomic_DNA"/>
</dbReference>
<evidence type="ECO:0000313" key="3">
    <source>
        <dbReference type="EMBL" id="CAL6016119.1"/>
    </source>
</evidence>
<name>A0AA86PJV6_9EUKA</name>
<keyword evidence="4" id="KW-1185">Reference proteome</keyword>
<protein>
    <submittedName>
        <fullName evidence="2">Uncharacterized protein</fullName>
    </submittedName>
</protein>
<reference evidence="3 4" key="2">
    <citation type="submission" date="2024-07" db="EMBL/GenBank/DDBJ databases">
        <authorList>
            <person name="Akdeniz Z."/>
        </authorList>
    </citation>
    <scope>NUCLEOTIDE SEQUENCE [LARGE SCALE GENOMIC DNA]</scope>
</reference>
<gene>
    <name evidence="3" type="ORF">HINF_LOCUS25356</name>
    <name evidence="2" type="ORF">HINF_LOCUS28820</name>
</gene>
<dbReference type="EMBL" id="CAXDID020000075">
    <property type="protein sequence ID" value="CAL6016119.1"/>
    <property type="molecule type" value="Genomic_DNA"/>
</dbReference>
<dbReference type="Gene3D" id="3.30.70.330">
    <property type="match status" value="1"/>
</dbReference>
<proteinExistence type="predicted"/>
<sequence length="148" mass="16942">MTEAPKIEEVAPQVVEKPSLEQLILKKKEEKKQQKQDKPKPQEKKVVKQVERKEAPRNGKATTITIITKNNNSNNVTVVISGLPKTDEADVQKLVQETIGVKNVELTRRGFIWKVVLRSQNKAEELVKKLHDAHCKESDRNLKVFIEK</sequence>
<dbReference type="InterPro" id="IPR012677">
    <property type="entry name" value="Nucleotide-bd_a/b_plait_sf"/>
</dbReference>
<evidence type="ECO:0000313" key="4">
    <source>
        <dbReference type="Proteomes" id="UP001642409"/>
    </source>
</evidence>
<reference evidence="2" key="1">
    <citation type="submission" date="2023-06" db="EMBL/GenBank/DDBJ databases">
        <authorList>
            <person name="Kurt Z."/>
        </authorList>
    </citation>
    <scope>NUCLEOTIDE SEQUENCE</scope>
</reference>
<evidence type="ECO:0000256" key="1">
    <source>
        <dbReference type="SAM" id="MobiDB-lite"/>
    </source>
</evidence>
<comment type="caution">
    <text evidence="2">The sequence shown here is derived from an EMBL/GenBank/DDBJ whole genome shotgun (WGS) entry which is preliminary data.</text>
</comment>